<evidence type="ECO:0000313" key="3">
    <source>
        <dbReference type="Proteomes" id="UP000297245"/>
    </source>
</evidence>
<organism evidence="2 3">
    <name type="scientific">Dendrothele bispora (strain CBS 962.96)</name>
    <dbReference type="NCBI Taxonomy" id="1314807"/>
    <lineage>
        <taxon>Eukaryota</taxon>
        <taxon>Fungi</taxon>
        <taxon>Dikarya</taxon>
        <taxon>Basidiomycota</taxon>
        <taxon>Agaricomycotina</taxon>
        <taxon>Agaricomycetes</taxon>
        <taxon>Agaricomycetidae</taxon>
        <taxon>Agaricales</taxon>
        <taxon>Agaricales incertae sedis</taxon>
        <taxon>Dendrothele</taxon>
    </lineage>
</organism>
<feature type="transmembrane region" description="Helical" evidence="1">
    <location>
        <begin position="43"/>
        <end position="62"/>
    </location>
</feature>
<proteinExistence type="predicted"/>
<dbReference type="OrthoDB" id="187139at2759"/>
<name>A0A4S8MS25_DENBC</name>
<sequence>TGRSQTQLYVHQQHSYRRFLFDGFDGTINDVPGYVEGSCVSDPCWFCILVLALFAYPFLFFLSPRITATNVVAKKVFAKTETGAPVAVMCNSTMVMNDVGFQCVDGPFVPTAAGLGRA</sequence>
<evidence type="ECO:0000313" key="2">
    <source>
        <dbReference type="EMBL" id="THV05930.1"/>
    </source>
</evidence>
<keyword evidence="3" id="KW-1185">Reference proteome</keyword>
<reference evidence="2 3" key="1">
    <citation type="journal article" date="2019" name="Nat. Ecol. Evol.">
        <title>Megaphylogeny resolves global patterns of mushroom evolution.</title>
        <authorList>
            <person name="Varga T."/>
            <person name="Krizsan K."/>
            <person name="Foldi C."/>
            <person name="Dima B."/>
            <person name="Sanchez-Garcia M."/>
            <person name="Sanchez-Ramirez S."/>
            <person name="Szollosi G.J."/>
            <person name="Szarkandi J.G."/>
            <person name="Papp V."/>
            <person name="Albert L."/>
            <person name="Andreopoulos W."/>
            <person name="Angelini C."/>
            <person name="Antonin V."/>
            <person name="Barry K.W."/>
            <person name="Bougher N.L."/>
            <person name="Buchanan P."/>
            <person name="Buyck B."/>
            <person name="Bense V."/>
            <person name="Catcheside P."/>
            <person name="Chovatia M."/>
            <person name="Cooper J."/>
            <person name="Damon W."/>
            <person name="Desjardin D."/>
            <person name="Finy P."/>
            <person name="Geml J."/>
            <person name="Haridas S."/>
            <person name="Hughes K."/>
            <person name="Justo A."/>
            <person name="Karasinski D."/>
            <person name="Kautmanova I."/>
            <person name="Kiss B."/>
            <person name="Kocsube S."/>
            <person name="Kotiranta H."/>
            <person name="LaButti K.M."/>
            <person name="Lechner B.E."/>
            <person name="Liimatainen K."/>
            <person name="Lipzen A."/>
            <person name="Lukacs Z."/>
            <person name="Mihaltcheva S."/>
            <person name="Morgado L.N."/>
            <person name="Niskanen T."/>
            <person name="Noordeloos M.E."/>
            <person name="Ohm R.A."/>
            <person name="Ortiz-Santana B."/>
            <person name="Ovrebo C."/>
            <person name="Racz N."/>
            <person name="Riley R."/>
            <person name="Savchenko A."/>
            <person name="Shiryaev A."/>
            <person name="Soop K."/>
            <person name="Spirin V."/>
            <person name="Szebenyi C."/>
            <person name="Tomsovsky M."/>
            <person name="Tulloss R.E."/>
            <person name="Uehling J."/>
            <person name="Grigoriev I.V."/>
            <person name="Vagvolgyi C."/>
            <person name="Papp T."/>
            <person name="Martin F.M."/>
            <person name="Miettinen O."/>
            <person name="Hibbett D.S."/>
            <person name="Nagy L.G."/>
        </authorList>
    </citation>
    <scope>NUCLEOTIDE SEQUENCE [LARGE SCALE GENOMIC DNA]</scope>
    <source>
        <strain evidence="2 3">CBS 962.96</strain>
    </source>
</reference>
<dbReference type="EMBL" id="ML179045">
    <property type="protein sequence ID" value="THV05930.1"/>
    <property type="molecule type" value="Genomic_DNA"/>
</dbReference>
<dbReference type="Proteomes" id="UP000297245">
    <property type="component" value="Unassembled WGS sequence"/>
</dbReference>
<dbReference type="AlphaFoldDB" id="A0A4S8MS25"/>
<keyword evidence="1" id="KW-0812">Transmembrane</keyword>
<evidence type="ECO:0000256" key="1">
    <source>
        <dbReference type="SAM" id="Phobius"/>
    </source>
</evidence>
<accession>A0A4S8MS25</accession>
<feature type="non-terminal residue" evidence="2">
    <location>
        <position position="1"/>
    </location>
</feature>
<keyword evidence="1" id="KW-1133">Transmembrane helix</keyword>
<gene>
    <name evidence="2" type="ORF">K435DRAFT_886034</name>
</gene>
<keyword evidence="1" id="KW-0472">Membrane</keyword>
<protein>
    <submittedName>
        <fullName evidence="2">Uncharacterized protein</fullName>
    </submittedName>
</protein>